<dbReference type="InterPro" id="IPR029016">
    <property type="entry name" value="GAF-like_dom_sf"/>
</dbReference>
<dbReference type="CDD" id="cd14014">
    <property type="entry name" value="STKc_PknB_like"/>
    <property type="match status" value="1"/>
</dbReference>
<sequence length="791" mass="85209">MAGRRVGRFELLRQLGRGAQATVWLGYDARLDREVAIKLLDPQAAELQEWLHEARAVSRLTHPNIVPVFEADTADGQPMLVFEYVDGGTLADARRGKGPMPPREAVALMTGVLAALAAAHAQGIVHRDLKPSNLLLSTDGRARVMDFGIAARVAGGGDGRIAGTPGYMSPEAARGEPPAPQMDVFAAGMLLGELLAGMPLMRERDPYRAIHRVQHEDFAVPAHVRIDDTLRAIVARAVARDPRQRYDGAASFRDALVAWANPTEQGDAAAGGGHGTLEFLLRRMKHKRDFPALGESIVRIQRIASSETESLASLSAEILKDVALTNKLLRMVNTVHFANAGAGNISTISRAVALVGFAGIRNMALSVVLLDHMQDQEHAAQIREEFLRGLMAGTLAAELTPNPREAEETFIGAMFQNLGRMLTQYYFPEEAQQIRQSTKGSGMAAEDKAAVKVLGLSYGELGVGVAKSWDLPDTLQRMMAMPDGEPPAKGVDKGTERQRWIGRIANEITDTMLGDDVAGVDARIGRLADEFAPALGLPRRTVLGAAEAARERLTQLADALGLHVTPDAPASRLMVPPHEAPTDTLAPHQLTATAHSPLDDGLTIVLDDRPADEPAGPPASELLASGIQDITNSMVADGFKLNEVLRMVLETMYRALGFRRVIFCLRDPKTETLTGRFGLGDDVDAVKAAFKVPLKPAGAPDLFTAICTKGMDTLIADATAANVAQRLPAWYRSSVNAPTFLLLPMAMKGKTFALIYADKGRPGGIEVDEKELSLLRTLRNQAVMAFRQLGS</sequence>
<evidence type="ECO:0000313" key="7">
    <source>
        <dbReference type="EMBL" id="RVT50630.1"/>
    </source>
</evidence>
<dbReference type="InterPro" id="IPR000719">
    <property type="entry name" value="Prot_kinase_dom"/>
</dbReference>
<dbReference type="AlphaFoldDB" id="A0A3S2U247"/>
<name>A0A3S2U247_9BURK</name>
<dbReference type="GO" id="GO:0004674">
    <property type="term" value="F:protein serine/threonine kinase activity"/>
    <property type="evidence" value="ECO:0007669"/>
    <property type="project" value="UniProtKB-KW"/>
</dbReference>
<dbReference type="OrthoDB" id="9791419at2"/>
<evidence type="ECO:0000256" key="1">
    <source>
        <dbReference type="ARBA" id="ARBA00022679"/>
    </source>
</evidence>
<organism evidence="7 8">
    <name type="scientific">Rubrivivax albus</name>
    <dbReference type="NCBI Taxonomy" id="2499835"/>
    <lineage>
        <taxon>Bacteria</taxon>
        <taxon>Pseudomonadati</taxon>
        <taxon>Pseudomonadota</taxon>
        <taxon>Betaproteobacteria</taxon>
        <taxon>Burkholderiales</taxon>
        <taxon>Sphaerotilaceae</taxon>
        <taxon>Rubrivivax</taxon>
    </lineage>
</organism>
<dbReference type="SUPFAM" id="SSF55781">
    <property type="entry name" value="GAF domain-like"/>
    <property type="match status" value="1"/>
</dbReference>
<feature type="domain" description="HDOD" evidence="6">
    <location>
        <begin position="290"/>
        <end position="485"/>
    </location>
</feature>
<evidence type="ECO:0000259" key="5">
    <source>
        <dbReference type="PROSITE" id="PS50011"/>
    </source>
</evidence>
<reference evidence="7 8" key="1">
    <citation type="submission" date="2019-01" db="EMBL/GenBank/DDBJ databases">
        <authorList>
            <person name="Chen W.-M."/>
        </authorList>
    </citation>
    <scope>NUCLEOTIDE SEQUENCE [LARGE SCALE GENOMIC DNA]</scope>
    <source>
        <strain evidence="7 8">ICH-3</strain>
    </source>
</reference>
<dbReference type="GO" id="GO:0005524">
    <property type="term" value="F:ATP binding"/>
    <property type="evidence" value="ECO:0007669"/>
    <property type="project" value="UniProtKB-KW"/>
</dbReference>
<evidence type="ECO:0000259" key="6">
    <source>
        <dbReference type="PROSITE" id="PS51833"/>
    </source>
</evidence>
<evidence type="ECO:0000256" key="2">
    <source>
        <dbReference type="ARBA" id="ARBA00022741"/>
    </source>
</evidence>
<evidence type="ECO:0000256" key="4">
    <source>
        <dbReference type="ARBA" id="ARBA00022840"/>
    </source>
</evidence>
<keyword evidence="1" id="KW-0808">Transferase</keyword>
<accession>A0A3S2U247</accession>
<gene>
    <name evidence="7" type="ORF">ENE75_15480</name>
</gene>
<keyword evidence="4" id="KW-0067">ATP-binding</keyword>
<keyword evidence="7" id="KW-0723">Serine/threonine-protein kinase</keyword>
<evidence type="ECO:0000256" key="3">
    <source>
        <dbReference type="ARBA" id="ARBA00022777"/>
    </source>
</evidence>
<dbReference type="SMART" id="SM00220">
    <property type="entry name" value="S_TKc"/>
    <property type="match status" value="1"/>
</dbReference>
<proteinExistence type="predicted"/>
<dbReference type="EMBL" id="SACT01000005">
    <property type="protein sequence ID" value="RVT50630.1"/>
    <property type="molecule type" value="Genomic_DNA"/>
</dbReference>
<dbReference type="Gene3D" id="1.10.3210.10">
    <property type="entry name" value="Hypothetical protein af1432"/>
    <property type="match status" value="1"/>
</dbReference>
<dbReference type="InterPro" id="IPR008271">
    <property type="entry name" value="Ser/Thr_kinase_AS"/>
</dbReference>
<comment type="caution">
    <text evidence="7">The sequence shown here is derived from an EMBL/GenBank/DDBJ whole genome shotgun (WGS) entry which is preliminary data.</text>
</comment>
<dbReference type="PANTHER" id="PTHR43289:SF6">
    <property type="entry name" value="SERINE_THREONINE-PROTEIN KINASE NEKL-3"/>
    <property type="match status" value="1"/>
</dbReference>
<dbReference type="Gene3D" id="1.10.510.10">
    <property type="entry name" value="Transferase(Phosphotransferase) domain 1"/>
    <property type="match status" value="1"/>
</dbReference>
<protein>
    <submittedName>
        <fullName evidence="7">Serine/threonine protein kinase</fullName>
    </submittedName>
</protein>
<dbReference type="Proteomes" id="UP000288178">
    <property type="component" value="Unassembled WGS sequence"/>
</dbReference>
<dbReference type="Pfam" id="PF00069">
    <property type="entry name" value="Pkinase"/>
    <property type="match status" value="1"/>
</dbReference>
<dbReference type="InterPro" id="IPR011009">
    <property type="entry name" value="Kinase-like_dom_sf"/>
</dbReference>
<dbReference type="PROSITE" id="PS00108">
    <property type="entry name" value="PROTEIN_KINASE_ST"/>
    <property type="match status" value="1"/>
</dbReference>
<dbReference type="SUPFAM" id="SSF56112">
    <property type="entry name" value="Protein kinase-like (PK-like)"/>
    <property type="match status" value="1"/>
</dbReference>
<feature type="domain" description="Protein kinase" evidence="5">
    <location>
        <begin position="9"/>
        <end position="257"/>
    </location>
</feature>
<dbReference type="PROSITE" id="PS51833">
    <property type="entry name" value="HDOD"/>
    <property type="match status" value="1"/>
</dbReference>
<dbReference type="InterPro" id="IPR013976">
    <property type="entry name" value="HDOD"/>
</dbReference>
<dbReference type="Gene3D" id="3.30.450.40">
    <property type="match status" value="1"/>
</dbReference>
<dbReference type="SUPFAM" id="SSF109604">
    <property type="entry name" value="HD-domain/PDEase-like"/>
    <property type="match status" value="1"/>
</dbReference>
<dbReference type="Pfam" id="PF08668">
    <property type="entry name" value="HDOD"/>
    <property type="match status" value="1"/>
</dbReference>
<evidence type="ECO:0000313" key="8">
    <source>
        <dbReference type="Proteomes" id="UP000288178"/>
    </source>
</evidence>
<dbReference type="PROSITE" id="PS50011">
    <property type="entry name" value="PROTEIN_KINASE_DOM"/>
    <property type="match status" value="1"/>
</dbReference>
<dbReference type="PANTHER" id="PTHR43289">
    <property type="entry name" value="MITOGEN-ACTIVATED PROTEIN KINASE KINASE KINASE 20-RELATED"/>
    <property type="match status" value="1"/>
</dbReference>
<keyword evidence="8" id="KW-1185">Reference proteome</keyword>
<keyword evidence="3 7" id="KW-0418">Kinase</keyword>
<keyword evidence="2" id="KW-0547">Nucleotide-binding</keyword>